<dbReference type="PIRSF" id="PIRSF036525">
    <property type="entry name" value="CobF"/>
    <property type="match status" value="1"/>
</dbReference>
<dbReference type="InterPro" id="IPR000878">
    <property type="entry name" value="4pyrrol_Mease"/>
</dbReference>
<keyword evidence="5" id="KW-1185">Reference proteome</keyword>
<sequence length="262" mass="28905">MSRELVLIGVGAGDPDWLTLAAVDAIRRVDVLFVVVKEAEYDDLVEARRELIARHRDTPLRTVSLQDPKRPWRTTPDYPAAVRRWRAQRRDAWGAALAAELGEGETGGFLVWGDPSLYESTLAIIEEVISHSQTDIELDVIPGVSSVLALAARHHIPLNRQGHAVQIMPARLLADGMPDGVVDAVVMLDGKQAFASIDPEGIDIYWGAYLGSPDEILISGPLAEVRDEVLRVRNEAIERKGWMFDTYLLRRVDPGRSAGSAD</sequence>
<evidence type="ECO:0000256" key="1">
    <source>
        <dbReference type="ARBA" id="ARBA00004953"/>
    </source>
</evidence>
<evidence type="ECO:0000313" key="4">
    <source>
        <dbReference type="EMBL" id="QXT62472.1"/>
    </source>
</evidence>
<dbReference type="CDD" id="cd11643">
    <property type="entry name" value="Precorrin-6A-synthase"/>
    <property type="match status" value="1"/>
</dbReference>
<name>A0ABX8SGD5_9ACTN</name>
<keyword evidence="2" id="KW-0169">Cobalamin biosynthesis</keyword>
<dbReference type="Pfam" id="PF00590">
    <property type="entry name" value="TP_methylase"/>
    <property type="match status" value="1"/>
</dbReference>
<dbReference type="GO" id="GO:0032259">
    <property type="term" value="P:methylation"/>
    <property type="evidence" value="ECO:0007669"/>
    <property type="project" value="UniProtKB-KW"/>
</dbReference>
<evidence type="ECO:0000256" key="2">
    <source>
        <dbReference type="ARBA" id="ARBA00022573"/>
    </source>
</evidence>
<organism evidence="4 5">
    <name type="scientific">Tessaracoccus palaemonis</name>
    <dbReference type="NCBI Taxonomy" id="2829499"/>
    <lineage>
        <taxon>Bacteria</taxon>
        <taxon>Bacillati</taxon>
        <taxon>Actinomycetota</taxon>
        <taxon>Actinomycetes</taxon>
        <taxon>Propionibacteriales</taxon>
        <taxon>Propionibacteriaceae</taxon>
        <taxon>Tessaracoccus</taxon>
    </lineage>
</organism>
<comment type="pathway">
    <text evidence="1">Cofactor biosynthesis; adenosylcobalamin biosynthesis.</text>
</comment>
<dbReference type="EC" id="2.1.1.152" evidence="4"/>
<accession>A0ABX8SGD5</accession>
<dbReference type="Proteomes" id="UP000824504">
    <property type="component" value="Chromosome"/>
</dbReference>
<evidence type="ECO:0000259" key="3">
    <source>
        <dbReference type="Pfam" id="PF00590"/>
    </source>
</evidence>
<dbReference type="PANTHER" id="PTHR43467">
    <property type="entry name" value="COBALT-PRECORRIN-2 C(20)-METHYLTRANSFERASE"/>
    <property type="match status" value="1"/>
</dbReference>
<reference evidence="4 5" key="1">
    <citation type="submission" date="2021-07" db="EMBL/GenBank/DDBJ databases">
        <title>complete genome sequencing of Tessaracoccus sp.J1M15.</title>
        <authorList>
            <person name="Bae J.-W."/>
            <person name="Kim D.-y."/>
        </authorList>
    </citation>
    <scope>NUCLEOTIDE SEQUENCE [LARGE SCALE GENOMIC DNA]</scope>
    <source>
        <strain evidence="4 5">J1M15</strain>
    </source>
</reference>
<feature type="domain" description="Tetrapyrrole methylase" evidence="3">
    <location>
        <begin position="5"/>
        <end position="225"/>
    </location>
</feature>
<dbReference type="NCBIfam" id="TIGR02434">
    <property type="entry name" value="CobF"/>
    <property type="match status" value="1"/>
</dbReference>
<dbReference type="RefSeq" id="WP_219081369.1">
    <property type="nucleotide sequence ID" value="NZ_CP079216.1"/>
</dbReference>
<keyword evidence="4" id="KW-0808">Transferase</keyword>
<proteinExistence type="predicted"/>
<dbReference type="PANTHER" id="PTHR43467:SF1">
    <property type="entry name" value="PRECORRIN-6A SYNTHASE [DEACETYLATING]"/>
    <property type="match status" value="1"/>
</dbReference>
<dbReference type="GO" id="GO:0043819">
    <property type="term" value="F:precorrin-6A synthase (deacetylating) activity"/>
    <property type="evidence" value="ECO:0007669"/>
    <property type="project" value="UniProtKB-EC"/>
</dbReference>
<protein>
    <submittedName>
        <fullName evidence="4">Precorrin-6A synthase (Deacetylating)</fullName>
        <ecNumber evidence="4">2.1.1.152</ecNumber>
    </submittedName>
</protein>
<evidence type="ECO:0000313" key="5">
    <source>
        <dbReference type="Proteomes" id="UP000824504"/>
    </source>
</evidence>
<dbReference type="InterPro" id="IPR012797">
    <property type="entry name" value="CobF"/>
</dbReference>
<keyword evidence="4" id="KW-0489">Methyltransferase</keyword>
<gene>
    <name evidence="4" type="primary">cobF</name>
    <name evidence="4" type="ORF">KDB89_12090</name>
</gene>
<dbReference type="EMBL" id="CP079216">
    <property type="protein sequence ID" value="QXT62472.1"/>
    <property type="molecule type" value="Genomic_DNA"/>
</dbReference>